<dbReference type="InterPro" id="IPR013122">
    <property type="entry name" value="PKD1_2_channel"/>
</dbReference>
<evidence type="ECO:0000256" key="5">
    <source>
        <dbReference type="SAM" id="Phobius"/>
    </source>
</evidence>
<feature type="transmembrane region" description="Helical" evidence="5">
    <location>
        <begin position="513"/>
        <end position="536"/>
    </location>
</feature>
<feature type="transmembrane region" description="Helical" evidence="5">
    <location>
        <begin position="408"/>
        <end position="427"/>
    </location>
</feature>
<sequence length="708" mass="81082">MGAILKLDSKTRLASGLSVLQGDQLRLTATLMIQLKYRCYRKRKELMKQFYKVNLRYEQAILEGRIERRKQVFGFVQHLLYMILLAFVLISQSGGGNSSTADRYELVATISDHINNIEAEGGLQFENLGTLDEFGLWVKTGLLAAENMNFRTTEDGVSQAWFKTYNRMVGSPRIEVVRISDKCPWKVDGWDTGQFAYRLAEDDDKCFPALTTQTQDDGKFGPWYDPERFKSRVAPGGEIVYVLDAGITDLATKRVGDAIDVGFIDPVRTRIVRVRLTTYNGALPMFCSLVIEATLSPTGILRPLFYATAFPVQEYTKGSRFVLILDLTFLVWTGLQFVKEVTEVMGEGSRSYCSNGFNVLDVVRFIAIGLAVATRVLLLLDESRDIDMNTGAYVNTESVATLYQRYDMITSIITLLTLLSTVQYFELQPRMRVIKGTLMRFLQDIPPFGFIFLLFFCIYALVGVYLLGPTIEDFSTYDRAIFSCFEMMNANYAFSDLFVAIPPRDPLKYIIVVLYYFTFILLHFFMLLNRIIAIVVEAYLDIQQDEAKLTSNLLRANMDSMRNDFLQVPKQALRRLYLHLLYYLRPHHFEQLRHYGGALGIFVLWTDAEWQRIIAKVIKNRYNKGLQFNMMSLSELAREIMEFEDEFILFALEKALVEKALVHKVGASKQSTRQSIDIELNAGFGETLLTPRLTIKQQVDKLSQQDDD</sequence>
<evidence type="ECO:0000313" key="7">
    <source>
        <dbReference type="EMBL" id="KOO28350.1"/>
    </source>
</evidence>
<feature type="transmembrane region" description="Helical" evidence="5">
    <location>
        <begin position="321"/>
        <end position="338"/>
    </location>
</feature>
<evidence type="ECO:0000256" key="4">
    <source>
        <dbReference type="ARBA" id="ARBA00023136"/>
    </source>
</evidence>
<evidence type="ECO:0000259" key="6">
    <source>
        <dbReference type="Pfam" id="PF08016"/>
    </source>
</evidence>
<dbReference type="Gene3D" id="1.10.287.70">
    <property type="match status" value="1"/>
</dbReference>
<gene>
    <name evidence="7" type="ORF">Ctob_010143</name>
</gene>
<accession>A0A0M0JPC2</accession>
<feature type="transmembrane region" description="Helical" evidence="5">
    <location>
        <begin position="359"/>
        <end position="380"/>
    </location>
</feature>
<evidence type="ECO:0000256" key="1">
    <source>
        <dbReference type="ARBA" id="ARBA00004141"/>
    </source>
</evidence>
<dbReference type="GO" id="GO:0016020">
    <property type="term" value="C:membrane"/>
    <property type="evidence" value="ECO:0007669"/>
    <property type="project" value="UniProtKB-SubCell"/>
</dbReference>
<comment type="caution">
    <text evidence="7">The sequence shown here is derived from an EMBL/GenBank/DDBJ whole genome shotgun (WGS) entry which is preliminary data.</text>
</comment>
<evidence type="ECO:0000256" key="3">
    <source>
        <dbReference type="ARBA" id="ARBA00022989"/>
    </source>
</evidence>
<dbReference type="OrthoDB" id="10068803at2759"/>
<protein>
    <submittedName>
        <fullName evidence="7">Polycystic kidney disease 2-like 1</fullName>
    </submittedName>
</protein>
<keyword evidence="4 5" id="KW-0472">Membrane</keyword>
<dbReference type="EMBL" id="JWZX01002581">
    <property type="protein sequence ID" value="KOO28350.1"/>
    <property type="molecule type" value="Genomic_DNA"/>
</dbReference>
<dbReference type="AlphaFoldDB" id="A0A0M0JPC2"/>
<organism evidence="7 8">
    <name type="scientific">Chrysochromulina tobinii</name>
    <dbReference type="NCBI Taxonomy" id="1460289"/>
    <lineage>
        <taxon>Eukaryota</taxon>
        <taxon>Haptista</taxon>
        <taxon>Haptophyta</taxon>
        <taxon>Prymnesiophyceae</taxon>
        <taxon>Prymnesiales</taxon>
        <taxon>Chrysochromulinaceae</taxon>
        <taxon>Chrysochromulina</taxon>
    </lineage>
</organism>
<feature type="domain" description="Polycystin cation channel PKD1/PKD2" evidence="6">
    <location>
        <begin position="316"/>
        <end position="539"/>
    </location>
</feature>
<comment type="subcellular location">
    <subcellularLocation>
        <location evidence="1">Membrane</location>
        <topology evidence="1">Multi-pass membrane protein</topology>
    </subcellularLocation>
</comment>
<keyword evidence="8" id="KW-1185">Reference proteome</keyword>
<proteinExistence type="predicted"/>
<keyword evidence="2 5" id="KW-0812">Transmembrane</keyword>
<evidence type="ECO:0000256" key="2">
    <source>
        <dbReference type="ARBA" id="ARBA00022692"/>
    </source>
</evidence>
<evidence type="ECO:0000313" key="8">
    <source>
        <dbReference type="Proteomes" id="UP000037460"/>
    </source>
</evidence>
<reference evidence="8" key="1">
    <citation type="journal article" date="2015" name="PLoS Genet.">
        <title>Genome Sequence and Transcriptome Analyses of Chrysochromulina tobin: Metabolic Tools for Enhanced Algal Fitness in the Prominent Order Prymnesiales (Haptophyceae).</title>
        <authorList>
            <person name="Hovde B.T."/>
            <person name="Deodato C.R."/>
            <person name="Hunsperger H.M."/>
            <person name="Ryken S.A."/>
            <person name="Yost W."/>
            <person name="Jha R.K."/>
            <person name="Patterson J."/>
            <person name="Monnat R.J. Jr."/>
            <person name="Barlow S.B."/>
            <person name="Starkenburg S.R."/>
            <person name="Cattolico R.A."/>
        </authorList>
    </citation>
    <scope>NUCLEOTIDE SEQUENCE</scope>
    <source>
        <strain evidence="8">CCMP291</strain>
    </source>
</reference>
<name>A0A0M0JPC2_9EUKA</name>
<dbReference type="PANTHER" id="PTHR10877:SF183">
    <property type="entry name" value="AT14535P-RELATED"/>
    <property type="match status" value="1"/>
</dbReference>
<dbReference type="Proteomes" id="UP000037460">
    <property type="component" value="Unassembled WGS sequence"/>
</dbReference>
<dbReference type="GO" id="GO:0005509">
    <property type="term" value="F:calcium ion binding"/>
    <property type="evidence" value="ECO:0007669"/>
    <property type="project" value="InterPro"/>
</dbReference>
<dbReference type="InterPro" id="IPR051223">
    <property type="entry name" value="Polycystin"/>
</dbReference>
<feature type="transmembrane region" description="Helical" evidence="5">
    <location>
        <begin position="448"/>
        <end position="468"/>
    </location>
</feature>
<dbReference type="InterPro" id="IPR003915">
    <property type="entry name" value="PKD_2"/>
</dbReference>
<dbReference type="Pfam" id="PF08016">
    <property type="entry name" value="PKD_channel"/>
    <property type="match status" value="1"/>
</dbReference>
<keyword evidence="3 5" id="KW-1133">Transmembrane helix</keyword>
<feature type="transmembrane region" description="Helical" evidence="5">
    <location>
        <begin position="72"/>
        <end position="90"/>
    </location>
</feature>
<dbReference type="PRINTS" id="PR01433">
    <property type="entry name" value="POLYCYSTIN2"/>
</dbReference>
<dbReference type="PANTHER" id="PTHR10877">
    <property type="entry name" value="POLYCYSTIN FAMILY MEMBER"/>
    <property type="match status" value="1"/>
</dbReference>